<evidence type="ECO:0000259" key="3">
    <source>
        <dbReference type="Pfam" id="PF04003"/>
    </source>
</evidence>
<evidence type="ECO:0000256" key="1">
    <source>
        <dbReference type="ARBA" id="ARBA00022574"/>
    </source>
</evidence>
<dbReference type="InterPro" id="IPR007148">
    <property type="entry name" value="SSU_processome_Utp12"/>
</dbReference>
<dbReference type="InterPro" id="IPR027145">
    <property type="entry name" value="PWP2"/>
</dbReference>
<keyword evidence="2" id="KW-0677">Repeat</keyword>
<proteinExistence type="predicted"/>
<dbReference type="Pfam" id="PF04003">
    <property type="entry name" value="Utp12"/>
    <property type="match status" value="1"/>
</dbReference>
<dbReference type="PANTHER" id="PTHR19858:SF0">
    <property type="entry name" value="PERIODIC TRYPTOPHAN PROTEIN 2 HOMOLOG"/>
    <property type="match status" value="1"/>
</dbReference>
<dbReference type="AlphaFoldDB" id="A0A7S4JNT4"/>
<protein>
    <recommendedName>
        <fullName evidence="3">Small-subunit processome Utp12 domain-containing protein</fullName>
    </recommendedName>
</protein>
<keyword evidence="1" id="KW-0853">WD repeat</keyword>
<dbReference type="GO" id="GO:0000462">
    <property type="term" value="P:maturation of SSU-rRNA from tricistronic rRNA transcript (SSU-rRNA, 5.8S rRNA, LSU-rRNA)"/>
    <property type="evidence" value="ECO:0007669"/>
    <property type="project" value="TreeGrafter"/>
</dbReference>
<organism evidence="4">
    <name type="scientific">Odontella aurita</name>
    <dbReference type="NCBI Taxonomy" id="265563"/>
    <lineage>
        <taxon>Eukaryota</taxon>
        <taxon>Sar</taxon>
        <taxon>Stramenopiles</taxon>
        <taxon>Ochrophyta</taxon>
        <taxon>Bacillariophyta</taxon>
        <taxon>Mediophyceae</taxon>
        <taxon>Biddulphiophycidae</taxon>
        <taxon>Eupodiscales</taxon>
        <taxon>Odontellaceae</taxon>
        <taxon>Odontella</taxon>
    </lineage>
</organism>
<dbReference type="PANTHER" id="PTHR19858">
    <property type="entry name" value="WD40 REPEAT PROTEIN"/>
    <property type="match status" value="1"/>
</dbReference>
<name>A0A7S4JNT4_9STRA</name>
<dbReference type="EMBL" id="HBKQ01044979">
    <property type="protein sequence ID" value="CAE2269317.1"/>
    <property type="molecule type" value="Transcribed_RNA"/>
</dbReference>
<dbReference type="GO" id="GO:0032040">
    <property type="term" value="C:small-subunit processome"/>
    <property type="evidence" value="ECO:0007669"/>
    <property type="project" value="TreeGrafter"/>
</dbReference>
<accession>A0A7S4JNT4</accession>
<gene>
    <name evidence="4" type="ORF">OAUR00152_LOCUS31011</name>
</gene>
<dbReference type="GO" id="GO:0034388">
    <property type="term" value="C:Pwp2p-containing subcomplex of 90S preribosome"/>
    <property type="evidence" value="ECO:0007669"/>
    <property type="project" value="TreeGrafter"/>
</dbReference>
<dbReference type="GO" id="GO:0000028">
    <property type="term" value="P:ribosomal small subunit assembly"/>
    <property type="evidence" value="ECO:0007669"/>
    <property type="project" value="TreeGrafter"/>
</dbReference>
<reference evidence="4" key="1">
    <citation type="submission" date="2021-01" db="EMBL/GenBank/DDBJ databases">
        <authorList>
            <person name="Corre E."/>
            <person name="Pelletier E."/>
            <person name="Niang G."/>
            <person name="Scheremetjew M."/>
            <person name="Finn R."/>
            <person name="Kale V."/>
            <person name="Holt S."/>
            <person name="Cochrane G."/>
            <person name="Meng A."/>
            <person name="Brown T."/>
            <person name="Cohen L."/>
        </authorList>
    </citation>
    <scope>NUCLEOTIDE SEQUENCE</scope>
    <source>
        <strain evidence="4">Isolate 1302-5</strain>
    </source>
</reference>
<evidence type="ECO:0000256" key="2">
    <source>
        <dbReference type="ARBA" id="ARBA00022737"/>
    </source>
</evidence>
<sequence length="151" mass="17168">MIFDPIALTEAVTPSAVQSKLRQREWGVALRMSLHLNETGLIRNVVEDTPHESIGDSARCAGHGEALERLLQFCAAEMSDSVHVEFYLRWCLELLRAHGAHVEKHRGTFLRALRAMHRAVAARYDEVKRVCDENGYTLDFLEDQANLILNR</sequence>
<evidence type="ECO:0000313" key="4">
    <source>
        <dbReference type="EMBL" id="CAE2269317.1"/>
    </source>
</evidence>
<feature type="domain" description="Small-subunit processome Utp12" evidence="3">
    <location>
        <begin position="37"/>
        <end position="142"/>
    </location>
</feature>